<dbReference type="STRING" id="582667.SAMN05192568_1001426"/>
<reference evidence="2" key="1">
    <citation type="submission" date="2016-10" db="EMBL/GenBank/DDBJ databases">
        <authorList>
            <person name="Varghese N."/>
            <person name="Submissions S."/>
        </authorList>
    </citation>
    <scope>NUCLEOTIDE SEQUENCE [LARGE SCALE GENOMIC DNA]</scope>
    <source>
        <strain evidence="2">BL36</strain>
    </source>
</reference>
<sequence>MAAHPRGCKRLQPVEPHLGVSQLGNIQAGKCIFVHEMIYCSAPAKIGKERNVSRKISFRGGDAEKYYPMICA</sequence>
<dbReference type="EMBL" id="FOTK01000001">
    <property type="protein sequence ID" value="SFL18706.1"/>
    <property type="molecule type" value="Genomic_DNA"/>
</dbReference>
<accession>A0A1I4FPF7</accession>
<keyword evidence="2" id="KW-1185">Reference proteome</keyword>
<evidence type="ECO:0000313" key="2">
    <source>
        <dbReference type="Proteomes" id="UP000199048"/>
    </source>
</evidence>
<organism evidence="1 2">
    <name type="scientific">Methylobacterium pseudosasicola</name>
    <dbReference type="NCBI Taxonomy" id="582667"/>
    <lineage>
        <taxon>Bacteria</taxon>
        <taxon>Pseudomonadati</taxon>
        <taxon>Pseudomonadota</taxon>
        <taxon>Alphaproteobacteria</taxon>
        <taxon>Hyphomicrobiales</taxon>
        <taxon>Methylobacteriaceae</taxon>
        <taxon>Methylobacterium</taxon>
    </lineage>
</organism>
<gene>
    <name evidence="1" type="ORF">SAMN05192568_1001426</name>
</gene>
<dbReference type="AlphaFoldDB" id="A0A1I4FPF7"/>
<evidence type="ECO:0000313" key="1">
    <source>
        <dbReference type="EMBL" id="SFL18706.1"/>
    </source>
</evidence>
<dbReference type="Proteomes" id="UP000199048">
    <property type="component" value="Unassembled WGS sequence"/>
</dbReference>
<proteinExistence type="predicted"/>
<protein>
    <submittedName>
        <fullName evidence="1">Uncharacterized protein</fullName>
    </submittedName>
</protein>
<name>A0A1I4FPF7_9HYPH</name>